<gene>
    <name evidence="5" type="ORF">NP064_07085</name>
</gene>
<evidence type="ECO:0000313" key="5">
    <source>
        <dbReference type="EMBL" id="UUI76640.1"/>
    </source>
</evidence>
<dbReference type="PRINTS" id="PR00069">
    <property type="entry name" value="ALDKETRDTASE"/>
</dbReference>
<protein>
    <submittedName>
        <fullName evidence="5">Aldo/keto reductase</fullName>
    </submittedName>
</protein>
<dbReference type="InterPro" id="IPR020471">
    <property type="entry name" value="AKR"/>
</dbReference>
<dbReference type="PROSITE" id="PS00798">
    <property type="entry name" value="ALDOKETO_REDUCTASE_1"/>
    <property type="match status" value="1"/>
</dbReference>
<keyword evidence="3" id="KW-0560">Oxidoreductase</keyword>
<dbReference type="PROSITE" id="PS00062">
    <property type="entry name" value="ALDOKETO_REDUCTASE_2"/>
    <property type="match status" value="1"/>
</dbReference>
<dbReference type="PIRSF" id="PIRSF000097">
    <property type="entry name" value="AKR"/>
    <property type="match status" value="1"/>
</dbReference>
<dbReference type="PROSITE" id="PS00063">
    <property type="entry name" value="ALDOKETO_REDUCTASE_3"/>
    <property type="match status" value="1"/>
</dbReference>
<reference evidence="5 6" key="1">
    <citation type="submission" date="2022-07" db="EMBL/GenBank/DDBJ databases">
        <title>Novel species in genus cellulomonas.</title>
        <authorList>
            <person name="Ye L."/>
        </authorList>
    </citation>
    <scope>NUCLEOTIDE SEQUENCE [LARGE SCALE GENOMIC DNA]</scope>
    <source>
        <strain evidence="6">zg-Y338</strain>
    </source>
</reference>
<name>A0ABY5L1H8_9CELL</name>
<dbReference type="InterPro" id="IPR023210">
    <property type="entry name" value="NADP_OxRdtase_dom"/>
</dbReference>
<dbReference type="EMBL" id="CP101988">
    <property type="protein sequence ID" value="UUI76640.1"/>
    <property type="molecule type" value="Genomic_DNA"/>
</dbReference>
<evidence type="ECO:0000256" key="1">
    <source>
        <dbReference type="ARBA" id="ARBA00007905"/>
    </source>
</evidence>
<dbReference type="PANTHER" id="PTHR43827">
    <property type="entry name" value="2,5-DIKETO-D-GLUCONIC ACID REDUCTASE"/>
    <property type="match status" value="1"/>
</dbReference>
<proteinExistence type="inferred from homology"/>
<dbReference type="Gene3D" id="3.20.20.100">
    <property type="entry name" value="NADP-dependent oxidoreductase domain"/>
    <property type="match status" value="1"/>
</dbReference>
<dbReference type="InterPro" id="IPR036812">
    <property type="entry name" value="NAD(P)_OxRdtase_dom_sf"/>
</dbReference>
<dbReference type="Pfam" id="PF00248">
    <property type="entry name" value="Aldo_ket_red"/>
    <property type="match status" value="1"/>
</dbReference>
<dbReference type="RefSeq" id="WP_227568922.1">
    <property type="nucleotide sequence ID" value="NZ_CP101988.1"/>
</dbReference>
<keyword evidence="2" id="KW-0521">NADP</keyword>
<accession>A0ABY5L1H8</accession>
<comment type="similarity">
    <text evidence="1">Belongs to the aldo/keto reductase family.</text>
</comment>
<evidence type="ECO:0000313" key="6">
    <source>
        <dbReference type="Proteomes" id="UP001316189"/>
    </source>
</evidence>
<dbReference type="PANTHER" id="PTHR43827:SF3">
    <property type="entry name" value="NADP-DEPENDENT OXIDOREDUCTASE DOMAIN-CONTAINING PROTEIN"/>
    <property type="match status" value="1"/>
</dbReference>
<dbReference type="Proteomes" id="UP001316189">
    <property type="component" value="Chromosome"/>
</dbReference>
<sequence>MTSAPALVPDVTLLDGRAIPQLGFGVFKVDDDTAETAVAHALAAGYRLIDTAKLYGNEAGVGRAVRASGLPREDVYVTTKIWNDDHGRERTLRAFDASVERLGLGVPDLVLIHWPFPGQDLYSETWSTLVELRDAGRVRSVGVSNFQPAHLARIIADSGVTPVVNQVELHPYLQQRALREIHAELGIATEAWSPLGRDTGLLDDPVLVAIAARHGVTPAQVVLRWHLDIGNIVIPKSVTPSRIQANLDVFDFALTEEDHEEIAGLDRGARIGPDPDVLGA</sequence>
<dbReference type="InterPro" id="IPR018170">
    <property type="entry name" value="Aldo/ket_reductase_CS"/>
</dbReference>
<organism evidence="5 6">
    <name type="scientific">Cellulomonas chengniuliangii</name>
    <dbReference type="NCBI Taxonomy" id="2968084"/>
    <lineage>
        <taxon>Bacteria</taxon>
        <taxon>Bacillati</taxon>
        <taxon>Actinomycetota</taxon>
        <taxon>Actinomycetes</taxon>
        <taxon>Micrococcales</taxon>
        <taxon>Cellulomonadaceae</taxon>
        <taxon>Cellulomonas</taxon>
    </lineage>
</organism>
<feature type="domain" description="NADP-dependent oxidoreductase" evidence="4">
    <location>
        <begin position="28"/>
        <end position="265"/>
    </location>
</feature>
<keyword evidence="6" id="KW-1185">Reference proteome</keyword>
<evidence type="ECO:0000256" key="3">
    <source>
        <dbReference type="ARBA" id="ARBA00023002"/>
    </source>
</evidence>
<dbReference type="SUPFAM" id="SSF51430">
    <property type="entry name" value="NAD(P)-linked oxidoreductase"/>
    <property type="match status" value="1"/>
</dbReference>
<evidence type="ECO:0000259" key="4">
    <source>
        <dbReference type="Pfam" id="PF00248"/>
    </source>
</evidence>
<evidence type="ECO:0000256" key="2">
    <source>
        <dbReference type="ARBA" id="ARBA00022857"/>
    </source>
</evidence>